<feature type="chain" id="PRO_5005494254" evidence="1">
    <location>
        <begin position="20"/>
        <end position="252"/>
    </location>
</feature>
<sequence length="252" mass="26385">MCSSKVALVFVASIALSTAIPILGEGGLGGLLGGNLGNPGIGGVPEVGGVGGILGDDGILGGLLGGNQNAVNGLLTILDLPSNDLQLPLLGNNSEITTLLNNFVSQISDQDLEKVQEILSSITANTPIEQVVSQLNAVNPSLGDALNQLVAGVSELLRSLFEQASEIIRSLVDVLQQLRTIVESNQTTEEKEEAINQLKENNEIQFNTILFIITQLLNNLGGIGVPELPVSTPQVPINVRLIAFSFCIFPCK</sequence>
<proteinExistence type="predicted"/>
<dbReference type="InterPro" id="IPR003677">
    <property type="entry name" value="ANIS5_cation-bd"/>
</dbReference>
<evidence type="ECO:0000313" key="3">
    <source>
        <dbReference type="EMBL" id="CTQ86883.1"/>
    </source>
</evidence>
<evidence type="ECO:0000259" key="2">
    <source>
        <dbReference type="Pfam" id="PF02520"/>
    </source>
</evidence>
<keyword evidence="4" id="KW-1185">Reference proteome</keyword>
<evidence type="ECO:0000256" key="1">
    <source>
        <dbReference type="SAM" id="SignalP"/>
    </source>
</evidence>
<evidence type="ECO:0000313" key="5">
    <source>
        <dbReference type="WormBase" id="T02B11.13"/>
    </source>
</evidence>
<feature type="domain" description="SXP/RAL-2 family protein Ani s 5-like cation-binding" evidence="2">
    <location>
        <begin position="114"/>
        <end position="216"/>
    </location>
</feature>
<dbReference type="WormBase" id="T02B11.13">
    <property type="protein sequence ID" value="CE50680"/>
    <property type="gene ID" value="WBGene00255733"/>
    <property type="gene designation" value="srlf-23"/>
</dbReference>
<dbReference type="InParanoid" id="A0A0K3AY40"/>
<dbReference type="EMBL" id="BX284605">
    <property type="protein sequence ID" value="CTQ86883.1"/>
    <property type="molecule type" value="Genomic_DNA"/>
</dbReference>
<evidence type="ECO:0000313" key="4">
    <source>
        <dbReference type="Proteomes" id="UP000001940"/>
    </source>
</evidence>
<dbReference type="OMA" id="IAFSFCI"/>
<dbReference type="CTD" id="25502988"/>
<dbReference type="PANTHER" id="PTHR21593">
    <property type="entry name" value="PRION-LIKE- Q/N-RICH -DOMAIN-BEARING PROTEIN PROTEIN"/>
    <property type="match status" value="1"/>
</dbReference>
<gene>
    <name evidence="3 5" type="primary">srlf-23</name>
    <name evidence="3" type="ORF">CELE_T02B11.13</name>
    <name evidence="5" type="ORF">T02B11.13</name>
</gene>
<reference evidence="3 4" key="1">
    <citation type="journal article" date="1998" name="Science">
        <title>Genome sequence of the nematode C. elegans: a platform for investigating biology.</title>
        <authorList>
            <consortium name="The C. elegans sequencing consortium"/>
            <person name="Sulson J.E."/>
            <person name="Waterston R."/>
        </authorList>
    </citation>
    <scope>NUCLEOTIDE SEQUENCE [LARGE SCALE GENOMIC DNA]</scope>
    <source>
        <strain evidence="3 4">Bristol N2</strain>
    </source>
</reference>
<dbReference type="KEGG" id="cel:CELE_T02B11.13"/>
<protein>
    <submittedName>
        <fullName evidence="3">SXP/RAL-2 family protein Ani s 5-like cation-binding domain-containing protein</fullName>
    </submittedName>
</protein>
<accession>A0A0K3AY40</accession>
<dbReference type="FunCoup" id="A0A0K3AY40">
    <property type="interactions" value="6"/>
</dbReference>
<dbReference type="SMR" id="A0A0K3AY40"/>
<keyword evidence="1" id="KW-0732">Signal</keyword>
<dbReference type="Proteomes" id="UP000001940">
    <property type="component" value="Chromosome V"/>
</dbReference>
<dbReference type="Gene3D" id="1.20.120.1100">
    <property type="match status" value="1"/>
</dbReference>
<dbReference type="Pfam" id="PF02520">
    <property type="entry name" value="ANIS5_cation-bd"/>
    <property type="match status" value="1"/>
</dbReference>
<dbReference type="AGR" id="WB:WBGene00255733"/>
<dbReference type="RefSeq" id="NP_001300184.1">
    <property type="nucleotide sequence ID" value="NM_001313255.1"/>
</dbReference>
<name>A0A0K3AY40_CAEEL</name>
<organism evidence="3 4">
    <name type="scientific">Caenorhabditis elegans</name>
    <dbReference type="NCBI Taxonomy" id="6239"/>
    <lineage>
        <taxon>Eukaryota</taxon>
        <taxon>Metazoa</taxon>
        <taxon>Ecdysozoa</taxon>
        <taxon>Nematoda</taxon>
        <taxon>Chromadorea</taxon>
        <taxon>Rhabditida</taxon>
        <taxon>Rhabditina</taxon>
        <taxon>Rhabditomorpha</taxon>
        <taxon>Rhabditoidea</taxon>
        <taxon>Rhabditidae</taxon>
        <taxon>Peloderinae</taxon>
        <taxon>Caenorhabditis</taxon>
    </lineage>
</organism>
<dbReference type="PANTHER" id="PTHR21593:SF36">
    <property type="entry name" value="DUF148 DOMAIN-CONTAINING PROTEIN-RELATED"/>
    <property type="match status" value="1"/>
</dbReference>
<feature type="signal peptide" evidence="1">
    <location>
        <begin position="1"/>
        <end position="19"/>
    </location>
</feature>
<dbReference type="InterPro" id="IPR052823">
    <property type="entry name" value="SXP/RAL-2_related"/>
</dbReference>
<dbReference type="AlphaFoldDB" id="A0A0K3AY40"/>
<dbReference type="GeneID" id="25502988"/>